<dbReference type="GeneID" id="111025397"/>
<name>A0A6J1DYH2_MOMCH</name>
<dbReference type="Gene3D" id="2.40.70.10">
    <property type="entry name" value="Acid Proteases"/>
    <property type="match status" value="1"/>
</dbReference>
<dbReference type="Pfam" id="PF13650">
    <property type="entry name" value="Asp_protease_2"/>
    <property type="match status" value="1"/>
</dbReference>
<protein>
    <submittedName>
        <fullName evidence="2">Uncharacterized protein LOC111025397</fullName>
    </submittedName>
</protein>
<gene>
    <name evidence="2" type="primary">LOC111025397</name>
</gene>
<dbReference type="InterPro" id="IPR021109">
    <property type="entry name" value="Peptidase_aspartic_dom_sf"/>
</dbReference>
<keyword evidence="1" id="KW-1185">Reference proteome</keyword>
<dbReference type="AlphaFoldDB" id="A0A6J1DYH2"/>
<dbReference type="OrthoDB" id="1417277at2759"/>
<evidence type="ECO:0000313" key="2">
    <source>
        <dbReference type="RefSeq" id="XP_022158942.1"/>
    </source>
</evidence>
<dbReference type="RefSeq" id="XP_022158942.1">
    <property type="nucleotide sequence ID" value="XM_022303250.1"/>
</dbReference>
<sequence>MPQYMKFMKDISKKKRKLEDYEMIPLTEECSVILQRKLPSKLKDPGRFSIPCSIGDVVFANVLCDLGASINLMPLSVFKKLGYGKVRPTTISLQLADRSIKYRRGIIEDVLVKVGKFIFPVDFVVLDMEEDETCLLFWEDLSWRREERRLM</sequence>
<proteinExistence type="predicted"/>
<evidence type="ECO:0000313" key="1">
    <source>
        <dbReference type="Proteomes" id="UP000504603"/>
    </source>
</evidence>
<dbReference type="PANTHER" id="PTHR33067:SF9">
    <property type="entry name" value="RNA-DIRECTED DNA POLYMERASE"/>
    <property type="match status" value="1"/>
</dbReference>
<accession>A0A6J1DYH2</accession>
<dbReference type="PANTHER" id="PTHR33067">
    <property type="entry name" value="RNA-DIRECTED DNA POLYMERASE-RELATED"/>
    <property type="match status" value="1"/>
</dbReference>
<organism evidence="1 2">
    <name type="scientific">Momordica charantia</name>
    <name type="common">Bitter gourd</name>
    <name type="synonym">Balsam pear</name>
    <dbReference type="NCBI Taxonomy" id="3673"/>
    <lineage>
        <taxon>Eukaryota</taxon>
        <taxon>Viridiplantae</taxon>
        <taxon>Streptophyta</taxon>
        <taxon>Embryophyta</taxon>
        <taxon>Tracheophyta</taxon>
        <taxon>Spermatophyta</taxon>
        <taxon>Magnoliopsida</taxon>
        <taxon>eudicotyledons</taxon>
        <taxon>Gunneridae</taxon>
        <taxon>Pentapetalae</taxon>
        <taxon>rosids</taxon>
        <taxon>fabids</taxon>
        <taxon>Cucurbitales</taxon>
        <taxon>Cucurbitaceae</taxon>
        <taxon>Momordiceae</taxon>
        <taxon>Momordica</taxon>
    </lineage>
</organism>
<dbReference type="Proteomes" id="UP000504603">
    <property type="component" value="Unplaced"/>
</dbReference>
<reference evidence="2" key="1">
    <citation type="submission" date="2025-08" db="UniProtKB">
        <authorList>
            <consortium name="RefSeq"/>
        </authorList>
    </citation>
    <scope>IDENTIFICATION</scope>
    <source>
        <strain evidence="2">OHB3-1</strain>
    </source>
</reference>
<dbReference type="KEGG" id="mcha:111025397"/>
<dbReference type="CDD" id="cd00303">
    <property type="entry name" value="retropepsin_like"/>
    <property type="match status" value="1"/>
</dbReference>